<evidence type="ECO:0000259" key="8">
    <source>
        <dbReference type="Pfam" id="PF12161"/>
    </source>
</evidence>
<dbReference type="Proteomes" id="UP000277582">
    <property type="component" value="Unassembled WGS sequence"/>
</dbReference>
<comment type="caution">
    <text evidence="9">The sequence shown here is derived from an EMBL/GenBank/DDBJ whole genome shotgun (WGS) entry which is preliminary data.</text>
</comment>
<dbReference type="Pfam" id="PF12161">
    <property type="entry name" value="HsdM_N"/>
    <property type="match status" value="1"/>
</dbReference>
<dbReference type="EC" id="2.1.1.72" evidence="1"/>
<dbReference type="InterPro" id="IPR038333">
    <property type="entry name" value="T1MK-like_N_sf"/>
</dbReference>
<keyword evidence="2 9" id="KW-0489">Methyltransferase</keyword>
<gene>
    <name evidence="9" type="ORF">D6D85_12110</name>
</gene>
<evidence type="ECO:0000259" key="7">
    <source>
        <dbReference type="Pfam" id="PF02384"/>
    </source>
</evidence>
<evidence type="ECO:0000256" key="3">
    <source>
        <dbReference type="ARBA" id="ARBA00022679"/>
    </source>
</evidence>
<organism evidence="9 10">
    <name type="scientific">Candidatus Methanodesulfokora washburnensis</name>
    <dbReference type="NCBI Taxonomy" id="2478471"/>
    <lineage>
        <taxon>Archaea</taxon>
        <taxon>Thermoproteota</taxon>
        <taxon>Candidatus Korarchaeia</taxon>
        <taxon>Candidatus Korarchaeia incertae sedis</taxon>
        <taxon>Candidatus Methanodesulfokora</taxon>
    </lineage>
</organism>
<keyword evidence="10" id="KW-1185">Reference proteome</keyword>
<reference evidence="9 10" key="1">
    <citation type="submission" date="2018-10" db="EMBL/GenBank/DDBJ databases">
        <title>Co-occurring genomic capacity for anaerobic methane metabolism and dissimilatory sulfite reduction discovered in the Korarchaeota.</title>
        <authorList>
            <person name="Mckay L.J."/>
            <person name="Dlakic M."/>
            <person name="Fields M.W."/>
            <person name="Delmont T.O."/>
            <person name="Eren A.M."/>
            <person name="Jay Z.J."/>
            <person name="Klingelsmith K.B."/>
            <person name="Rusch D.B."/>
            <person name="Inskeep W.P."/>
        </authorList>
    </citation>
    <scope>NUCLEOTIDE SEQUENCE [LARGE SCALE GENOMIC DNA]</scope>
    <source>
        <strain evidence="9 10">MDKW</strain>
    </source>
</reference>
<dbReference type="CDD" id="cd02440">
    <property type="entry name" value="AdoMet_MTases"/>
    <property type="match status" value="1"/>
</dbReference>
<sequence>MSIRRWNIGEGLENWVRKRYIVLLDELGDEKFTAEKAEAILRSRGLEIENINKLISVLRKKGLLRAEPDPNDARKAIYSFIFPSKLESAGTPGKDEILRLLKKCADLIRTAVDYKVLLLFLFYKAVSDKWEKIKENYEKEGHSEEEAFLLTNSEYIELYDENEKKLYTWNEVMKTENIGEIGNAIKKISSMNENLDRLEKLAEVLGFFGFISDENRHIIGKIIQEFNSYDFSDVSYDVLGDAYQWILSYFAPEKAKEGETYTPREVIKLLVNLLDVEDGSKVLDPACGSAAMLIEAYNHVKEKNGGKEVSVELVGQERNEIMAIIARMNAILHGVENCRIEIGDSLLNPKFDEADYVIANPPWNQDGYDEEDLGTCPIKQAYNTFVSGGYPPESSADWAWIQLMLYHARKKVGIVLDQGALFRKGKEAEIRKGFVEKDLIEAVILLPEKLFYNVTASGIIMILNRNKPEDRRGKILFINASNEYVPHPSVRRLNTLSRENIEKIVDAYRRFADIEGFSRVVDKSEIAANDYNLNVTLYVMLNEEKEEIDIFREFQELKELEKERQDVMMRVEQYIMEIARAG</sequence>
<dbReference type="EMBL" id="RCOS01000136">
    <property type="protein sequence ID" value="RSN72890.1"/>
    <property type="molecule type" value="Genomic_DNA"/>
</dbReference>
<dbReference type="Gene3D" id="3.40.50.150">
    <property type="entry name" value="Vaccinia Virus protein VP39"/>
    <property type="match status" value="1"/>
</dbReference>
<feature type="domain" description="N6 adenine-specific DNA methyltransferase N-terminal" evidence="8">
    <location>
        <begin position="101"/>
        <end position="226"/>
    </location>
</feature>
<dbReference type="OrthoDB" id="45790at2157"/>
<keyword evidence="3 9" id="KW-0808">Transferase</keyword>
<evidence type="ECO:0000256" key="2">
    <source>
        <dbReference type="ARBA" id="ARBA00022603"/>
    </source>
</evidence>
<comment type="catalytic activity">
    <reaction evidence="6">
        <text>a 2'-deoxyadenosine in DNA + S-adenosyl-L-methionine = an N(6)-methyl-2'-deoxyadenosine in DNA + S-adenosyl-L-homocysteine + H(+)</text>
        <dbReference type="Rhea" id="RHEA:15197"/>
        <dbReference type="Rhea" id="RHEA-COMP:12418"/>
        <dbReference type="Rhea" id="RHEA-COMP:12419"/>
        <dbReference type="ChEBI" id="CHEBI:15378"/>
        <dbReference type="ChEBI" id="CHEBI:57856"/>
        <dbReference type="ChEBI" id="CHEBI:59789"/>
        <dbReference type="ChEBI" id="CHEBI:90615"/>
        <dbReference type="ChEBI" id="CHEBI:90616"/>
        <dbReference type="EC" id="2.1.1.72"/>
    </reaction>
</comment>
<dbReference type="GO" id="GO:0009307">
    <property type="term" value="P:DNA restriction-modification system"/>
    <property type="evidence" value="ECO:0007669"/>
    <property type="project" value="UniProtKB-KW"/>
</dbReference>
<evidence type="ECO:0000256" key="5">
    <source>
        <dbReference type="ARBA" id="ARBA00022747"/>
    </source>
</evidence>
<dbReference type="Pfam" id="PF02384">
    <property type="entry name" value="N6_Mtase"/>
    <property type="match status" value="1"/>
</dbReference>
<dbReference type="PRINTS" id="PR00507">
    <property type="entry name" value="N12N6MTFRASE"/>
</dbReference>
<dbReference type="PANTHER" id="PTHR42933">
    <property type="entry name" value="SLR6095 PROTEIN"/>
    <property type="match status" value="1"/>
</dbReference>
<dbReference type="GO" id="GO:0009007">
    <property type="term" value="F:site-specific DNA-methyltransferase (adenine-specific) activity"/>
    <property type="evidence" value="ECO:0007669"/>
    <property type="project" value="UniProtKB-EC"/>
</dbReference>
<dbReference type="PROSITE" id="PS00092">
    <property type="entry name" value="N6_MTASE"/>
    <property type="match status" value="1"/>
</dbReference>
<dbReference type="PANTHER" id="PTHR42933:SF3">
    <property type="entry name" value="TYPE I RESTRICTION ENZYME MJAVIII METHYLASE SUBUNIT"/>
    <property type="match status" value="1"/>
</dbReference>
<dbReference type="InterPro" id="IPR051537">
    <property type="entry name" value="DNA_Adenine_Mtase"/>
</dbReference>
<feature type="domain" description="DNA methylase adenine-specific" evidence="7">
    <location>
        <begin position="235"/>
        <end position="546"/>
    </location>
</feature>
<accession>A0A3R9RLE9</accession>
<dbReference type="InterPro" id="IPR003356">
    <property type="entry name" value="DNA_methylase_A-5"/>
</dbReference>
<protein>
    <recommendedName>
        <fullName evidence="1">site-specific DNA-methyltransferase (adenine-specific)</fullName>
        <ecNumber evidence="1">2.1.1.72</ecNumber>
    </recommendedName>
</protein>
<evidence type="ECO:0000256" key="6">
    <source>
        <dbReference type="ARBA" id="ARBA00047942"/>
    </source>
</evidence>
<proteinExistence type="predicted"/>
<dbReference type="RefSeq" id="WP_125672219.1">
    <property type="nucleotide sequence ID" value="NZ_RCOS01000136.1"/>
</dbReference>
<dbReference type="GO" id="GO:0003677">
    <property type="term" value="F:DNA binding"/>
    <property type="evidence" value="ECO:0007669"/>
    <property type="project" value="InterPro"/>
</dbReference>
<dbReference type="GO" id="GO:0008170">
    <property type="term" value="F:N-methyltransferase activity"/>
    <property type="evidence" value="ECO:0007669"/>
    <property type="project" value="InterPro"/>
</dbReference>
<evidence type="ECO:0000256" key="1">
    <source>
        <dbReference type="ARBA" id="ARBA00011900"/>
    </source>
</evidence>
<dbReference type="AlphaFoldDB" id="A0A3R9RLE9"/>
<evidence type="ECO:0000256" key="4">
    <source>
        <dbReference type="ARBA" id="ARBA00022691"/>
    </source>
</evidence>
<dbReference type="InterPro" id="IPR022749">
    <property type="entry name" value="D12N6_MeTrfase_N"/>
</dbReference>
<dbReference type="GO" id="GO:0032259">
    <property type="term" value="P:methylation"/>
    <property type="evidence" value="ECO:0007669"/>
    <property type="project" value="UniProtKB-KW"/>
</dbReference>
<dbReference type="InterPro" id="IPR029063">
    <property type="entry name" value="SAM-dependent_MTases_sf"/>
</dbReference>
<keyword evidence="5" id="KW-0680">Restriction system</keyword>
<dbReference type="InterPro" id="IPR002052">
    <property type="entry name" value="DNA_methylase_N6_adenine_CS"/>
</dbReference>
<name>A0A3R9RLE9_9CREN</name>
<keyword evidence="4" id="KW-0949">S-adenosyl-L-methionine</keyword>
<dbReference type="SUPFAM" id="SSF53335">
    <property type="entry name" value="S-adenosyl-L-methionine-dependent methyltransferases"/>
    <property type="match status" value="1"/>
</dbReference>
<evidence type="ECO:0000313" key="9">
    <source>
        <dbReference type="EMBL" id="RSN72890.1"/>
    </source>
</evidence>
<dbReference type="Gene3D" id="1.20.1260.30">
    <property type="match status" value="1"/>
</dbReference>
<evidence type="ECO:0000313" key="10">
    <source>
        <dbReference type="Proteomes" id="UP000277582"/>
    </source>
</evidence>